<dbReference type="EMBL" id="AP024169">
    <property type="protein sequence ID" value="BCN30294.1"/>
    <property type="molecule type" value="Genomic_DNA"/>
</dbReference>
<gene>
    <name evidence="1" type="ORF">bsdtb5_15890</name>
</gene>
<organism evidence="1 2">
    <name type="scientific">Anaeromicropila herbilytica</name>
    <dbReference type="NCBI Taxonomy" id="2785025"/>
    <lineage>
        <taxon>Bacteria</taxon>
        <taxon>Bacillati</taxon>
        <taxon>Bacillota</taxon>
        <taxon>Clostridia</taxon>
        <taxon>Lachnospirales</taxon>
        <taxon>Lachnospiraceae</taxon>
        <taxon>Anaeromicropila</taxon>
    </lineage>
</organism>
<dbReference type="RefSeq" id="WP_330611974.1">
    <property type="nucleotide sequence ID" value="NZ_AP024169.1"/>
</dbReference>
<reference evidence="1 2" key="1">
    <citation type="submission" date="2020-11" db="EMBL/GenBank/DDBJ databases">
        <title>Draft genome sequencing of a Lachnospiraceae strain isolated from anoxic soil subjected to BSD treatment.</title>
        <authorList>
            <person name="Uek A."/>
            <person name="Tonouchi A."/>
        </authorList>
    </citation>
    <scope>NUCLEOTIDE SEQUENCE [LARGE SCALE GENOMIC DNA]</scope>
    <source>
        <strain evidence="1 2">TB5</strain>
    </source>
</reference>
<sequence>MKISKNLNLKNNSFSNFNQYDRINGAVKNLNNPYENAALKVYHLINKNPDTSVYSKRYQNKKAKENTFVDEIYKIIEDKIKASGYADNVNGYEIYSEISDFIEDKEDGTYVFLSKHDNEDVFEYQIDVMEDNFNLSYINIKTNTESYHIDFDN</sequence>
<evidence type="ECO:0000313" key="1">
    <source>
        <dbReference type="EMBL" id="BCN30294.1"/>
    </source>
</evidence>
<name>A0A7R7EK79_9FIRM</name>
<dbReference type="Proteomes" id="UP000595897">
    <property type="component" value="Chromosome"/>
</dbReference>
<dbReference type="AlphaFoldDB" id="A0A7R7EK79"/>
<accession>A0A7R7EK79</accession>
<proteinExistence type="predicted"/>
<protein>
    <submittedName>
        <fullName evidence="1">Uncharacterized protein</fullName>
    </submittedName>
</protein>
<keyword evidence="2" id="KW-1185">Reference proteome</keyword>
<dbReference type="KEGG" id="ahb:bsdtb5_15890"/>
<evidence type="ECO:0000313" key="2">
    <source>
        <dbReference type="Proteomes" id="UP000595897"/>
    </source>
</evidence>